<sequence length="76" mass="9205">MARYQYYIPGRGRRWKLRWAFGLSPIQRYDRVVVDAGIILVFCHEKPYTNDILYQPREDLPTELIFEDLEWPIKST</sequence>
<accession>A0A0F9DND5</accession>
<proteinExistence type="predicted"/>
<name>A0A0F9DND5_9ZZZZ</name>
<evidence type="ECO:0000313" key="1">
    <source>
        <dbReference type="EMBL" id="KKL13468.1"/>
    </source>
</evidence>
<comment type="caution">
    <text evidence="1">The sequence shown here is derived from an EMBL/GenBank/DDBJ whole genome shotgun (WGS) entry which is preliminary data.</text>
</comment>
<protein>
    <submittedName>
        <fullName evidence="1">Uncharacterized protein</fullName>
    </submittedName>
</protein>
<organism evidence="1">
    <name type="scientific">marine sediment metagenome</name>
    <dbReference type="NCBI Taxonomy" id="412755"/>
    <lineage>
        <taxon>unclassified sequences</taxon>
        <taxon>metagenomes</taxon>
        <taxon>ecological metagenomes</taxon>
    </lineage>
</organism>
<reference evidence="1" key="1">
    <citation type="journal article" date="2015" name="Nature">
        <title>Complex archaea that bridge the gap between prokaryotes and eukaryotes.</title>
        <authorList>
            <person name="Spang A."/>
            <person name="Saw J.H."/>
            <person name="Jorgensen S.L."/>
            <person name="Zaremba-Niedzwiedzka K."/>
            <person name="Martijn J."/>
            <person name="Lind A.E."/>
            <person name="van Eijk R."/>
            <person name="Schleper C."/>
            <person name="Guy L."/>
            <person name="Ettema T.J."/>
        </authorList>
    </citation>
    <scope>NUCLEOTIDE SEQUENCE</scope>
</reference>
<dbReference type="EMBL" id="LAZR01040843">
    <property type="protein sequence ID" value="KKL13468.1"/>
    <property type="molecule type" value="Genomic_DNA"/>
</dbReference>
<gene>
    <name evidence="1" type="ORF">LCGC14_2525440</name>
</gene>
<dbReference type="AlphaFoldDB" id="A0A0F9DND5"/>